<gene>
    <name evidence="2" type="ORF">P879_04174</name>
</gene>
<evidence type="ECO:0000259" key="1">
    <source>
        <dbReference type="Pfam" id="PF07565"/>
    </source>
</evidence>
<evidence type="ECO:0000313" key="3">
    <source>
        <dbReference type="Proteomes" id="UP000699462"/>
    </source>
</evidence>
<proteinExistence type="predicted"/>
<keyword evidence="3" id="KW-1185">Reference proteome</keyword>
<name>A0A8T0DLG3_9TREM</name>
<sequence>CHCPSTSESATTTITNVSLICAPEQLTSPILSQCHKQPRSGELCGTELTVSDHLPSVECPSAFSDTYLVDGDSGVFSENIAPLVRPESAFSNYDEFVAKGDDVAPVTESRVWPLSVRKLADVELGQLDHLKLREKQTQQTYAVFPEEDKANKAGDAIKANNSDLDVFAARSVLEPRLLRADGRLLNYLPPVFTELDVLVCRTDPLLIKLTSKSALTRDDGLTSDFQWLVAARWIRYEEDLDPNVGRFGRAHCSALTFPAIVEYRRCLEQGAIVFRRDSASPTQAHCSYHTGRHLCRDHTVLFAELEVLLSELSVQCGADEAEIALLRHILHLRHQCIYELDKQPLIGTSELKSTLHADPVSSTVACRRLT</sequence>
<feature type="domain" description="Band 3 cytoplasmic" evidence="1">
    <location>
        <begin position="223"/>
        <end position="274"/>
    </location>
</feature>
<protein>
    <recommendedName>
        <fullName evidence="1">Band 3 cytoplasmic domain-containing protein</fullName>
    </recommendedName>
</protein>
<dbReference type="Gene3D" id="3.40.930.10">
    <property type="entry name" value="Mannitol-specific EII, Chain A"/>
    <property type="match status" value="1"/>
</dbReference>
<dbReference type="SUPFAM" id="SSF55804">
    <property type="entry name" value="Phoshotransferase/anion transport protein"/>
    <property type="match status" value="1"/>
</dbReference>
<evidence type="ECO:0000313" key="2">
    <source>
        <dbReference type="EMBL" id="KAF8568176.1"/>
    </source>
</evidence>
<reference evidence="2 3" key="1">
    <citation type="submission" date="2019-07" db="EMBL/GenBank/DDBJ databases">
        <title>Annotation for the trematode Paragonimus westermani.</title>
        <authorList>
            <person name="Choi Y.-J."/>
        </authorList>
    </citation>
    <scope>NUCLEOTIDE SEQUENCE [LARGE SCALE GENOMIC DNA]</scope>
    <source>
        <strain evidence="2">180907_Pwestermani</strain>
    </source>
</reference>
<dbReference type="InterPro" id="IPR013769">
    <property type="entry name" value="Band3_cytoplasmic_dom"/>
</dbReference>
<dbReference type="EMBL" id="JTDF01003045">
    <property type="protein sequence ID" value="KAF8568176.1"/>
    <property type="molecule type" value="Genomic_DNA"/>
</dbReference>
<dbReference type="Pfam" id="PF07565">
    <property type="entry name" value="Band_3_cyto"/>
    <property type="match status" value="1"/>
</dbReference>
<dbReference type="InterPro" id="IPR016152">
    <property type="entry name" value="PTrfase/Anion_transptr"/>
</dbReference>
<dbReference type="OrthoDB" id="6283921at2759"/>
<dbReference type="GO" id="GO:0008509">
    <property type="term" value="F:monoatomic anion transmembrane transporter activity"/>
    <property type="evidence" value="ECO:0007669"/>
    <property type="project" value="InterPro"/>
</dbReference>
<dbReference type="Proteomes" id="UP000699462">
    <property type="component" value="Unassembled WGS sequence"/>
</dbReference>
<feature type="non-terminal residue" evidence="2">
    <location>
        <position position="1"/>
    </location>
</feature>
<accession>A0A8T0DLG3</accession>
<dbReference type="GO" id="GO:0016020">
    <property type="term" value="C:membrane"/>
    <property type="evidence" value="ECO:0007669"/>
    <property type="project" value="InterPro"/>
</dbReference>
<organism evidence="2 3">
    <name type="scientific">Paragonimus westermani</name>
    <dbReference type="NCBI Taxonomy" id="34504"/>
    <lineage>
        <taxon>Eukaryota</taxon>
        <taxon>Metazoa</taxon>
        <taxon>Spiralia</taxon>
        <taxon>Lophotrochozoa</taxon>
        <taxon>Platyhelminthes</taxon>
        <taxon>Trematoda</taxon>
        <taxon>Digenea</taxon>
        <taxon>Plagiorchiida</taxon>
        <taxon>Troglotremata</taxon>
        <taxon>Troglotrematidae</taxon>
        <taxon>Paragonimus</taxon>
    </lineage>
</organism>
<dbReference type="AlphaFoldDB" id="A0A8T0DLG3"/>
<comment type="caution">
    <text evidence="2">The sequence shown here is derived from an EMBL/GenBank/DDBJ whole genome shotgun (WGS) entry which is preliminary data.</text>
</comment>